<comment type="caution">
    <text evidence="2">The sequence shown here is derived from an EMBL/GenBank/DDBJ whole genome shotgun (WGS) entry which is preliminary data.</text>
</comment>
<sequence>MSASLTAASCFLPLPAAAGQYALRLVSADAPAPVLTPVYQPWLYHTPEHLALQLSPGERLHFFLEEPALSCTVAQLSVFLSADGQEARSPWQAPFGGVQAGPTLPAAVLREMLLAVEAELRERGVRHFTLRLPAFAYEPAAASRLTEVLRQLDYQVALAELNNHLPLDREFRAGLHPSERRRLLKCERHGLRFEQEPPLLLPLAYEFLRRCRQEKGQDLSMTLEQLQTLFRTLPGHVFLFSVRDAAGEWAALTIAIRVRADVLYNFYPASPLAYNTLSPVVLLNAGLHAFGQASGMRLLDLGTSTLPEGLNHSLLQFKRHLGGVPSLKLTLEKQLGTASQ</sequence>
<accession>A0A428KUL6</accession>
<keyword evidence="3" id="KW-1185">Reference proteome</keyword>
<evidence type="ECO:0000313" key="2">
    <source>
        <dbReference type="EMBL" id="RSK50272.1"/>
    </source>
</evidence>
<evidence type="ECO:0000313" key="3">
    <source>
        <dbReference type="Proteomes" id="UP000273500"/>
    </source>
</evidence>
<dbReference type="InterPro" id="IPR016181">
    <property type="entry name" value="Acyl_CoA_acyltransferase"/>
</dbReference>
<dbReference type="Gene3D" id="3.40.630.30">
    <property type="match status" value="1"/>
</dbReference>
<keyword evidence="1" id="KW-0732">Signal</keyword>
<evidence type="ECO:0008006" key="4">
    <source>
        <dbReference type="Google" id="ProtNLM"/>
    </source>
</evidence>
<name>A0A428KUL6_9BACT</name>
<dbReference type="Proteomes" id="UP000273500">
    <property type="component" value="Unassembled WGS sequence"/>
</dbReference>
<proteinExistence type="predicted"/>
<evidence type="ECO:0000256" key="1">
    <source>
        <dbReference type="SAM" id="SignalP"/>
    </source>
</evidence>
<organism evidence="2 3">
    <name type="scientific">Hymenobacter rigui</name>
    <dbReference type="NCBI Taxonomy" id="334424"/>
    <lineage>
        <taxon>Bacteria</taxon>
        <taxon>Pseudomonadati</taxon>
        <taxon>Bacteroidota</taxon>
        <taxon>Cytophagia</taxon>
        <taxon>Cytophagales</taxon>
        <taxon>Hymenobacteraceae</taxon>
        <taxon>Hymenobacter</taxon>
    </lineage>
</organism>
<dbReference type="RefSeq" id="WP_148103391.1">
    <property type="nucleotide sequence ID" value="NZ_RWIT01000002.1"/>
</dbReference>
<feature type="signal peptide" evidence="1">
    <location>
        <begin position="1"/>
        <end position="18"/>
    </location>
</feature>
<protein>
    <recommendedName>
        <fullName evidence="4">GNAT family N-acetyltransferase</fullName>
    </recommendedName>
</protein>
<reference evidence="2 3" key="1">
    <citation type="submission" date="2018-12" db="EMBL/GenBank/DDBJ databases">
        <authorList>
            <person name="Feng G."/>
            <person name="Zhu H."/>
        </authorList>
    </citation>
    <scope>NUCLEOTIDE SEQUENCE [LARGE SCALE GENOMIC DNA]</scope>
    <source>
        <strain evidence="2 3">KCTC 12533</strain>
    </source>
</reference>
<dbReference type="AlphaFoldDB" id="A0A428KUL6"/>
<gene>
    <name evidence="2" type="ORF">EI291_06365</name>
</gene>
<dbReference type="EMBL" id="RWIT01000002">
    <property type="protein sequence ID" value="RSK50272.1"/>
    <property type="molecule type" value="Genomic_DNA"/>
</dbReference>
<dbReference type="OrthoDB" id="9786422at2"/>
<dbReference type="SUPFAM" id="SSF55729">
    <property type="entry name" value="Acyl-CoA N-acyltransferases (Nat)"/>
    <property type="match status" value="1"/>
</dbReference>
<feature type="chain" id="PRO_5018990114" description="GNAT family N-acetyltransferase" evidence="1">
    <location>
        <begin position="19"/>
        <end position="340"/>
    </location>
</feature>